<proteinExistence type="predicted"/>
<dbReference type="Proteomes" id="UP000309488">
    <property type="component" value="Unassembled WGS sequence"/>
</dbReference>
<accession>A0A4U1CMY0</accession>
<keyword evidence="1" id="KW-1133">Transmembrane helix</keyword>
<name>A0A4U1CMY0_9SPHI</name>
<feature type="transmembrane region" description="Helical" evidence="1">
    <location>
        <begin position="31"/>
        <end position="50"/>
    </location>
</feature>
<keyword evidence="3" id="KW-1185">Reference proteome</keyword>
<dbReference type="EMBL" id="SWBR01000003">
    <property type="protein sequence ID" value="TKC07918.1"/>
    <property type="molecule type" value="Genomic_DNA"/>
</dbReference>
<dbReference type="RefSeq" id="WP_136841364.1">
    <property type="nucleotide sequence ID" value="NZ_SWBR01000003.1"/>
</dbReference>
<dbReference type="AlphaFoldDB" id="A0A4U1CMY0"/>
<keyword evidence="1" id="KW-0472">Membrane</keyword>
<protein>
    <submittedName>
        <fullName evidence="2">Uncharacterized protein</fullName>
    </submittedName>
</protein>
<sequence>MGANSFIFFGLLLIPLIVFLVWMIKQDKKRNYLGLVLLVVGIIIATYTIITLDKKFMQKSNDSHAAPKSSSFK</sequence>
<reference evidence="2 3" key="1">
    <citation type="submission" date="2019-04" db="EMBL/GenBank/DDBJ databases">
        <title>Pedobacter sp. RP-3-22 sp. nov., isolated from Arctic soil.</title>
        <authorList>
            <person name="Dahal R.H."/>
            <person name="Kim D.-U."/>
        </authorList>
    </citation>
    <scope>NUCLEOTIDE SEQUENCE [LARGE SCALE GENOMIC DNA]</scope>
    <source>
        <strain evidence="2 3">RP-3-22</strain>
    </source>
</reference>
<feature type="transmembrane region" description="Helical" evidence="1">
    <location>
        <begin position="6"/>
        <end position="24"/>
    </location>
</feature>
<gene>
    <name evidence="2" type="ORF">FA048_12185</name>
</gene>
<organism evidence="2 3">
    <name type="scientific">Pedobacter polaris</name>
    <dbReference type="NCBI Taxonomy" id="2571273"/>
    <lineage>
        <taxon>Bacteria</taxon>
        <taxon>Pseudomonadati</taxon>
        <taxon>Bacteroidota</taxon>
        <taxon>Sphingobacteriia</taxon>
        <taxon>Sphingobacteriales</taxon>
        <taxon>Sphingobacteriaceae</taxon>
        <taxon>Pedobacter</taxon>
    </lineage>
</organism>
<evidence type="ECO:0000256" key="1">
    <source>
        <dbReference type="SAM" id="Phobius"/>
    </source>
</evidence>
<evidence type="ECO:0000313" key="3">
    <source>
        <dbReference type="Proteomes" id="UP000309488"/>
    </source>
</evidence>
<comment type="caution">
    <text evidence="2">The sequence shown here is derived from an EMBL/GenBank/DDBJ whole genome shotgun (WGS) entry which is preliminary data.</text>
</comment>
<evidence type="ECO:0000313" key="2">
    <source>
        <dbReference type="EMBL" id="TKC07918.1"/>
    </source>
</evidence>
<keyword evidence="1" id="KW-0812">Transmembrane</keyword>